<dbReference type="PANTHER" id="PTHR30483:SF6">
    <property type="entry name" value="PERIPLASMIC BINDING PROTEIN OF ABC TRANSPORTER FOR NATURAL AMINO ACIDS"/>
    <property type="match status" value="1"/>
</dbReference>
<evidence type="ECO:0000256" key="1">
    <source>
        <dbReference type="ARBA" id="ARBA00010062"/>
    </source>
</evidence>
<dbReference type="InterPro" id="IPR028082">
    <property type="entry name" value="Peripla_BP_I"/>
</dbReference>
<keyword evidence="4" id="KW-0029">Amino-acid transport</keyword>
<comment type="caution">
    <text evidence="7">The sequence shown here is derived from an EMBL/GenBank/DDBJ whole genome shotgun (WGS) entry which is preliminary data.</text>
</comment>
<accession>A0ABM8WJV4</accession>
<dbReference type="CDD" id="cd06333">
    <property type="entry name" value="PBP1_ABC_RPA1789-like"/>
    <property type="match status" value="1"/>
</dbReference>
<dbReference type="InterPro" id="IPR000709">
    <property type="entry name" value="Leu_Ile_Val-bd"/>
</dbReference>
<dbReference type="EMBL" id="CAJZAI010000002">
    <property type="protein sequence ID" value="CAG9167586.1"/>
    <property type="molecule type" value="Genomic_DNA"/>
</dbReference>
<protein>
    <submittedName>
        <fullName evidence="7">Leucine-, isoleucine-, valine-, threonine-, and alanine-binding protein</fullName>
    </submittedName>
</protein>
<dbReference type="PROSITE" id="PS51318">
    <property type="entry name" value="TAT"/>
    <property type="match status" value="1"/>
</dbReference>
<dbReference type="InterPro" id="IPR006311">
    <property type="entry name" value="TAT_signal"/>
</dbReference>
<dbReference type="RefSeq" id="WP_224078537.1">
    <property type="nucleotide sequence ID" value="NZ_CAJZAI010000002.1"/>
</dbReference>
<keyword evidence="2" id="KW-0813">Transport</keyword>
<dbReference type="Proteomes" id="UP000727654">
    <property type="component" value="Unassembled WGS sequence"/>
</dbReference>
<gene>
    <name evidence="7" type="primary">braC_2</name>
    <name evidence="7" type="ORF">LMG23992_00846</name>
</gene>
<keyword evidence="8" id="KW-1185">Reference proteome</keyword>
<dbReference type="Gene3D" id="3.40.50.2300">
    <property type="match status" value="2"/>
</dbReference>
<evidence type="ECO:0000256" key="5">
    <source>
        <dbReference type="SAM" id="SignalP"/>
    </source>
</evidence>
<name>A0ABM8WJV4_9BURK</name>
<evidence type="ECO:0000313" key="7">
    <source>
        <dbReference type="EMBL" id="CAG9167586.1"/>
    </source>
</evidence>
<evidence type="ECO:0000256" key="4">
    <source>
        <dbReference type="ARBA" id="ARBA00022970"/>
    </source>
</evidence>
<feature type="signal peptide" evidence="5">
    <location>
        <begin position="1"/>
        <end position="33"/>
    </location>
</feature>
<dbReference type="PANTHER" id="PTHR30483">
    <property type="entry name" value="LEUCINE-SPECIFIC-BINDING PROTEIN"/>
    <property type="match status" value="1"/>
</dbReference>
<keyword evidence="3 5" id="KW-0732">Signal</keyword>
<dbReference type="Pfam" id="PF13458">
    <property type="entry name" value="Peripla_BP_6"/>
    <property type="match status" value="1"/>
</dbReference>
<dbReference type="InterPro" id="IPR051010">
    <property type="entry name" value="BCAA_transport"/>
</dbReference>
<proteinExistence type="inferred from homology"/>
<evidence type="ECO:0000256" key="2">
    <source>
        <dbReference type="ARBA" id="ARBA00022448"/>
    </source>
</evidence>
<comment type="similarity">
    <text evidence="1">Belongs to the leucine-binding protein family.</text>
</comment>
<dbReference type="InterPro" id="IPR028081">
    <property type="entry name" value="Leu-bd"/>
</dbReference>
<evidence type="ECO:0000256" key="3">
    <source>
        <dbReference type="ARBA" id="ARBA00022729"/>
    </source>
</evidence>
<sequence>MNRKTETGRRSFGMLAALLAGLGLASAATTAQAQAKPGAEPIRIGALLSTTGGIAQVGLAEREGVLLAQKVLNARGGINGRPLEIVMEDDASSPDSAVAKVNALLFTEKVRAIVGPSGIAQTVAIGGITQAQKVPLFAFSGVGPAVERQRTCVFHLTPSQELNARAVLSYARDNGARRIGVLHDSGYGQVVWNSMKGLDREYGVNFVQVEKFEIAATDVTTQAAKVKAASPDAIIIISTSAAPFRNVRQLKVNVPIISVHGTATYETVKAMGDAADNIIHPEFIVSEDPLPSQKAFVDAYRAEYGKLPKHFSAAGWDAVMALAEGFRNAGADASGEKLCTALRRPFQGATTRYDFAATDMGGLTLASFTYSRLQKGQFVRLPYAAAKP</sequence>
<dbReference type="PRINTS" id="PR00337">
    <property type="entry name" value="LEUILEVALBP"/>
</dbReference>
<dbReference type="SUPFAM" id="SSF53822">
    <property type="entry name" value="Periplasmic binding protein-like I"/>
    <property type="match status" value="1"/>
</dbReference>
<reference evidence="7 8" key="1">
    <citation type="submission" date="2021-08" db="EMBL/GenBank/DDBJ databases">
        <authorList>
            <person name="Peeters C."/>
        </authorList>
    </citation>
    <scope>NUCLEOTIDE SEQUENCE [LARGE SCALE GENOMIC DNA]</scope>
    <source>
        <strain evidence="7 8">LMG 23992</strain>
    </source>
</reference>
<organism evidence="7 8">
    <name type="scientific">Cupriavidus laharis</name>
    <dbReference type="NCBI Taxonomy" id="151654"/>
    <lineage>
        <taxon>Bacteria</taxon>
        <taxon>Pseudomonadati</taxon>
        <taxon>Pseudomonadota</taxon>
        <taxon>Betaproteobacteria</taxon>
        <taxon>Burkholderiales</taxon>
        <taxon>Burkholderiaceae</taxon>
        <taxon>Cupriavidus</taxon>
    </lineage>
</organism>
<evidence type="ECO:0000259" key="6">
    <source>
        <dbReference type="Pfam" id="PF13458"/>
    </source>
</evidence>
<feature type="chain" id="PRO_5046652150" evidence="5">
    <location>
        <begin position="34"/>
        <end position="388"/>
    </location>
</feature>
<feature type="domain" description="Leucine-binding protein" evidence="6">
    <location>
        <begin position="41"/>
        <end position="354"/>
    </location>
</feature>
<evidence type="ECO:0000313" key="8">
    <source>
        <dbReference type="Proteomes" id="UP000727654"/>
    </source>
</evidence>